<dbReference type="EnsemblPlants" id="Pp3c10_13010V3.1">
    <property type="protein sequence ID" value="PAC:32901400.CDS.1"/>
    <property type="gene ID" value="Pp3c10_13010"/>
</dbReference>
<comment type="subcellular location">
    <subcellularLocation>
        <location evidence="1">Endoplasmic reticulum membrane</location>
        <topology evidence="1">Multi-pass membrane protein</topology>
    </subcellularLocation>
</comment>
<evidence type="ECO:0000256" key="7">
    <source>
        <dbReference type="SAM" id="Phobius"/>
    </source>
</evidence>
<feature type="transmembrane region" description="Helical" evidence="7">
    <location>
        <begin position="48"/>
        <end position="67"/>
    </location>
</feature>
<dbReference type="PANTHER" id="PTHR33727">
    <property type="entry name" value="OS07G0446900 PROTEIN"/>
    <property type="match status" value="1"/>
</dbReference>
<reference evidence="8 10" key="1">
    <citation type="journal article" date="2008" name="Science">
        <title>The Physcomitrella genome reveals evolutionary insights into the conquest of land by plants.</title>
        <authorList>
            <person name="Rensing S."/>
            <person name="Lang D."/>
            <person name="Zimmer A."/>
            <person name="Terry A."/>
            <person name="Salamov A."/>
            <person name="Shapiro H."/>
            <person name="Nishiyama T."/>
            <person name="Perroud P.-F."/>
            <person name="Lindquist E."/>
            <person name="Kamisugi Y."/>
            <person name="Tanahashi T."/>
            <person name="Sakakibara K."/>
            <person name="Fujita T."/>
            <person name="Oishi K."/>
            <person name="Shin-I T."/>
            <person name="Kuroki Y."/>
            <person name="Toyoda A."/>
            <person name="Suzuki Y."/>
            <person name="Hashimoto A."/>
            <person name="Yamaguchi K."/>
            <person name="Sugano A."/>
            <person name="Kohara Y."/>
            <person name="Fujiyama A."/>
            <person name="Anterola A."/>
            <person name="Aoki S."/>
            <person name="Ashton N."/>
            <person name="Barbazuk W.B."/>
            <person name="Barker E."/>
            <person name="Bennetzen J."/>
            <person name="Bezanilla M."/>
            <person name="Blankenship R."/>
            <person name="Cho S.H."/>
            <person name="Dutcher S."/>
            <person name="Estelle M."/>
            <person name="Fawcett J.A."/>
            <person name="Gundlach H."/>
            <person name="Hanada K."/>
            <person name="Heyl A."/>
            <person name="Hicks K.A."/>
            <person name="Hugh J."/>
            <person name="Lohr M."/>
            <person name="Mayer K."/>
            <person name="Melkozernov A."/>
            <person name="Murata T."/>
            <person name="Nelson D."/>
            <person name="Pils B."/>
            <person name="Prigge M."/>
            <person name="Reiss B."/>
            <person name="Renner T."/>
            <person name="Rombauts S."/>
            <person name="Rushton P."/>
            <person name="Sanderfoot A."/>
            <person name="Schween G."/>
            <person name="Shiu S.-H."/>
            <person name="Stueber K."/>
            <person name="Theodoulou F.L."/>
            <person name="Tu H."/>
            <person name="Van de Peer Y."/>
            <person name="Verrier P.J."/>
            <person name="Waters E."/>
            <person name="Wood A."/>
            <person name="Yang L."/>
            <person name="Cove D."/>
            <person name="Cuming A."/>
            <person name="Hasebe M."/>
            <person name="Lucas S."/>
            <person name="Mishler D.B."/>
            <person name="Reski R."/>
            <person name="Grigoriev I."/>
            <person name="Quatrano R.S."/>
            <person name="Boore J.L."/>
        </authorList>
    </citation>
    <scope>NUCLEOTIDE SEQUENCE [LARGE SCALE GENOMIC DNA]</scope>
    <source>
        <strain evidence="9 10">cv. Gransden 2004</strain>
    </source>
</reference>
<dbReference type="Gramene" id="Pp3c10_13010V3.2">
    <property type="protein sequence ID" value="PAC:32901401.CDS.1"/>
    <property type="gene ID" value="Pp3c10_13010"/>
</dbReference>
<dbReference type="RefSeq" id="XP_024387295.1">
    <property type="nucleotide sequence ID" value="XM_024531527.2"/>
</dbReference>
<keyword evidence="3" id="KW-0256">Endoplasmic reticulum</keyword>
<dbReference type="Gramene" id="Pp3c10_13010V3.1">
    <property type="protein sequence ID" value="PAC:32901400.CDS.1"/>
    <property type="gene ID" value="Pp3c10_13010"/>
</dbReference>
<reference evidence="8 10" key="2">
    <citation type="journal article" date="2018" name="Plant J.">
        <title>The Physcomitrella patens chromosome-scale assembly reveals moss genome structure and evolution.</title>
        <authorList>
            <person name="Lang D."/>
            <person name="Ullrich K.K."/>
            <person name="Murat F."/>
            <person name="Fuchs J."/>
            <person name="Jenkins J."/>
            <person name="Haas F.B."/>
            <person name="Piednoel M."/>
            <person name="Gundlach H."/>
            <person name="Van Bel M."/>
            <person name="Meyberg R."/>
            <person name="Vives C."/>
            <person name="Morata J."/>
            <person name="Symeonidi A."/>
            <person name="Hiss M."/>
            <person name="Muchero W."/>
            <person name="Kamisugi Y."/>
            <person name="Saleh O."/>
            <person name="Blanc G."/>
            <person name="Decker E.L."/>
            <person name="van Gessel N."/>
            <person name="Grimwood J."/>
            <person name="Hayes R.D."/>
            <person name="Graham S.W."/>
            <person name="Gunter L.E."/>
            <person name="McDaniel S.F."/>
            <person name="Hoernstein S.N.W."/>
            <person name="Larsson A."/>
            <person name="Li F.W."/>
            <person name="Perroud P.F."/>
            <person name="Phillips J."/>
            <person name="Ranjan P."/>
            <person name="Rokshar D.S."/>
            <person name="Rothfels C.J."/>
            <person name="Schneider L."/>
            <person name="Shu S."/>
            <person name="Stevenson D.W."/>
            <person name="Thummler F."/>
            <person name="Tillich M."/>
            <person name="Villarreal Aguilar J.C."/>
            <person name="Widiez T."/>
            <person name="Wong G.K."/>
            <person name="Wymore A."/>
            <person name="Zhang Y."/>
            <person name="Zimmer A.D."/>
            <person name="Quatrano R.S."/>
            <person name="Mayer K.F.X."/>
            <person name="Goodstein D."/>
            <person name="Casacuberta J.M."/>
            <person name="Vandepoele K."/>
            <person name="Reski R."/>
            <person name="Cuming A.C."/>
            <person name="Tuskan G.A."/>
            <person name="Maumus F."/>
            <person name="Salse J."/>
            <person name="Schmutz J."/>
            <person name="Rensing S.A."/>
        </authorList>
    </citation>
    <scope>NUCLEOTIDE SEQUENCE [LARGE SCALE GENOMIC DNA]</scope>
    <source>
        <strain evidence="9 10">cv. Gransden 2004</strain>
    </source>
</reference>
<sequence>MDTSVNYHAQPQYEAPQPPRRFHSRVAQKIDRWIFLYNVTTGLYMLDWWERCIINTVFLIFLVVAGYNSNHYLQMIGAGLLAWVWGADSGRAGQEGLLAGSDDGGANGVMGVGS</sequence>
<dbReference type="PANTHER" id="PTHR33727:SF5">
    <property type="entry name" value="PROTEIN, PUTATIVE (DUF3317)-RELATED"/>
    <property type="match status" value="1"/>
</dbReference>
<feature type="region of interest" description="Disordered" evidence="6">
    <location>
        <begin position="1"/>
        <end position="20"/>
    </location>
</feature>
<evidence type="ECO:0000313" key="8">
    <source>
        <dbReference type="EMBL" id="PNR46702.1"/>
    </source>
</evidence>
<dbReference type="EnsemblPlants" id="Pp3c10_13010V3.2">
    <property type="protein sequence ID" value="PAC:32901401.CDS.1"/>
    <property type="gene ID" value="Pp3c10_13010"/>
</dbReference>
<dbReference type="RefSeq" id="XP_024387296.1">
    <property type="nucleotide sequence ID" value="XM_024531528.2"/>
</dbReference>
<evidence type="ECO:0000256" key="3">
    <source>
        <dbReference type="ARBA" id="ARBA00022824"/>
    </source>
</evidence>
<dbReference type="AlphaFoldDB" id="A9SZD4"/>
<evidence type="ECO:0000313" key="9">
    <source>
        <dbReference type="EnsemblPlants" id="PAC:32901400.CDS.1"/>
    </source>
</evidence>
<evidence type="ECO:0000256" key="6">
    <source>
        <dbReference type="SAM" id="MobiDB-lite"/>
    </source>
</evidence>
<keyword evidence="4 7" id="KW-1133">Transmembrane helix</keyword>
<dbReference type="EMBL" id="ABEU02000010">
    <property type="protein sequence ID" value="PNR46702.1"/>
    <property type="molecule type" value="Genomic_DNA"/>
</dbReference>
<reference evidence="9" key="3">
    <citation type="submission" date="2020-12" db="UniProtKB">
        <authorList>
            <consortium name="EnsemblPlants"/>
        </authorList>
    </citation>
    <scope>IDENTIFICATION</scope>
</reference>
<dbReference type="HOGENOM" id="CLU_2125298_0_0_1"/>
<gene>
    <name evidence="9" type="primary">LOC112287909</name>
    <name evidence="8" type="ORF">PHYPA_013822</name>
</gene>
<evidence type="ECO:0000256" key="4">
    <source>
        <dbReference type="ARBA" id="ARBA00022989"/>
    </source>
</evidence>
<accession>A9SZD4</accession>
<proteinExistence type="predicted"/>
<evidence type="ECO:0000256" key="2">
    <source>
        <dbReference type="ARBA" id="ARBA00022692"/>
    </source>
</evidence>
<dbReference type="KEGG" id="ppp:112287909"/>
<evidence type="ECO:0000313" key="10">
    <source>
        <dbReference type="Proteomes" id="UP000006727"/>
    </source>
</evidence>
<dbReference type="EnsemblPlants" id="Pp3c10_13010V3.3">
    <property type="protein sequence ID" value="PAC:32901402.CDS.1"/>
    <property type="gene ID" value="Pp3c10_13010"/>
</dbReference>
<dbReference type="GeneID" id="112287909"/>
<dbReference type="OrthoDB" id="202672at2759"/>
<evidence type="ECO:0000256" key="1">
    <source>
        <dbReference type="ARBA" id="ARBA00004477"/>
    </source>
</evidence>
<organism evidence="8">
    <name type="scientific">Physcomitrium patens</name>
    <name type="common">Spreading-leaved earth moss</name>
    <name type="synonym">Physcomitrella patens</name>
    <dbReference type="NCBI Taxonomy" id="3218"/>
    <lineage>
        <taxon>Eukaryota</taxon>
        <taxon>Viridiplantae</taxon>
        <taxon>Streptophyta</taxon>
        <taxon>Embryophyta</taxon>
        <taxon>Bryophyta</taxon>
        <taxon>Bryophytina</taxon>
        <taxon>Bryopsida</taxon>
        <taxon>Funariidae</taxon>
        <taxon>Funariales</taxon>
        <taxon>Funariaceae</taxon>
        <taxon>Physcomitrium</taxon>
    </lineage>
</organism>
<dbReference type="Pfam" id="PF11779">
    <property type="entry name" value="SPT_ssu-like"/>
    <property type="match status" value="1"/>
</dbReference>
<dbReference type="GO" id="GO:0005789">
    <property type="term" value="C:endoplasmic reticulum membrane"/>
    <property type="evidence" value="ECO:0007669"/>
    <property type="project" value="UniProtKB-SubCell"/>
</dbReference>
<dbReference type="PaxDb" id="3218-PP1S141_95V6.2"/>
<dbReference type="Gramene" id="Pp3c10_13010V3.3">
    <property type="protein sequence ID" value="PAC:32901402.CDS.1"/>
    <property type="gene ID" value="Pp3c10_13010"/>
</dbReference>
<name>A9SZD4_PHYPA</name>
<dbReference type="InterPro" id="IPR024512">
    <property type="entry name" value="Ser_palmitoyltrfase_ssu-like"/>
</dbReference>
<protein>
    <submittedName>
        <fullName evidence="8 9">Uncharacterized protein</fullName>
    </submittedName>
</protein>
<keyword evidence="5 7" id="KW-0472">Membrane</keyword>
<keyword evidence="10" id="KW-1185">Reference proteome</keyword>
<evidence type="ECO:0000256" key="5">
    <source>
        <dbReference type="ARBA" id="ARBA00023136"/>
    </source>
</evidence>
<keyword evidence="2 7" id="KW-0812">Transmembrane</keyword>
<dbReference type="Proteomes" id="UP000006727">
    <property type="component" value="Chromosome 10"/>
</dbReference>